<keyword evidence="1" id="KW-0472">Membrane</keyword>
<dbReference type="Pfam" id="PF04536">
    <property type="entry name" value="TPM_phosphatase"/>
    <property type="match status" value="1"/>
</dbReference>
<feature type="transmembrane region" description="Helical" evidence="1">
    <location>
        <begin position="74"/>
        <end position="93"/>
    </location>
</feature>
<evidence type="ECO:0000256" key="1">
    <source>
        <dbReference type="SAM" id="Phobius"/>
    </source>
</evidence>
<evidence type="ECO:0000313" key="4">
    <source>
        <dbReference type="Proteomes" id="UP000199647"/>
    </source>
</evidence>
<gene>
    <name evidence="3" type="ORF">SAMN05216548_105217</name>
</gene>
<dbReference type="OrthoDB" id="5825388at2"/>
<name>A0A1H9H1U4_9HYPH</name>
<protein>
    <submittedName>
        <fullName evidence="3">Putative membrane protein</fullName>
    </submittedName>
</protein>
<accession>A0A1H9H1U4</accession>
<dbReference type="Gene3D" id="3.10.310.50">
    <property type="match status" value="1"/>
</dbReference>
<dbReference type="PANTHER" id="PTHR30373:SF8">
    <property type="entry name" value="BLL7265 PROTEIN"/>
    <property type="match status" value="1"/>
</dbReference>
<dbReference type="PANTHER" id="PTHR30373">
    <property type="entry name" value="UPF0603 PROTEIN YGCG"/>
    <property type="match status" value="1"/>
</dbReference>
<feature type="transmembrane region" description="Helical" evidence="1">
    <location>
        <begin position="47"/>
        <end position="68"/>
    </location>
</feature>
<evidence type="ECO:0000313" key="3">
    <source>
        <dbReference type="EMBL" id="SEQ56207.1"/>
    </source>
</evidence>
<evidence type="ECO:0000259" key="2">
    <source>
        <dbReference type="Pfam" id="PF04536"/>
    </source>
</evidence>
<dbReference type="AlphaFoldDB" id="A0A1H9H1U4"/>
<keyword evidence="4" id="KW-1185">Reference proteome</keyword>
<organism evidence="3 4">
    <name type="scientific">Faunimonas pinastri</name>
    <dbReference type="NCBI Taxonomy" id="1855383"/>
    <lineage>
        <taxon>Bacteria</taxon>
        <taxon>Pseudomonadati</taxon>
        <taxon>Pseudomonadota</taxon>
        <taxon>Alphaproteobacteria</taxon>
        <taxon>Hyphomicrobiales</taxon>
        <taxon>Afifellaceae</taxon>
        <taxon>Faunimonas</taxon>
    </lineage>
</organism>
<dbReference type="InterPro" id="IPR007621">
    <property type="entry name" value="TPM_dom"/>
</dbReference>
<sequence length="209" mass="22678">MSTKRAYLDEADHARIAAAVQQAEAHTAGEIFTILAHESDSYRLVPLLWAALVSLVGGFATAILWPGMAAGSLALGQAVVFVILAGLGFIGPLRMHLVPHYQKSERAHRNAMAQFLAQGLQLTEDRTGVLIFVSLAERYAEIVADKNINEQVDAGVWDEILDALITEVRSGAITDGFVHAIESCGTVLAQHFPRQPDDVNELPDRLVEL</sequence>
<keyword evidence="1" id="KW-1133">Transmembrane helix</keyword>
<feature type="domain" description="TPM" evidence="2">
    <location>
        <begin position="93"/>
        <end position="185"/>
    </location>
</feature>
<dbReference type="Proteomes" id="UP000199647">
    <property type="component" value="Unassembled WGS sequence"/>
</dbReference>
<dbReference type="STRING" id="1855383.SAMN05216548_105217"/>
<reference evidence="3 4" key="1">
    <citation type="submission" date="2016-10" db="EMBL/GenBank/DDBJ databases">
        <authorList>
            <person name="de Groot N.N."/>
        </authorList>
    </citation>
    <scope>NUCLEOTIDE SEQUENCE [LARGE SCALE GENOMIC DNA]</scope>
    <source>
        <strain evidence="3 4">A52C2</strain>
    </source>
</reference>
<dbReference type="RefSeq" id="WP_092496343.1">
    <property type="nucleotide sequence ID" value="NZ_FOFG01000005.1"/>
</dbReference>
<dbReference type="EMBL" id="FOFG01000005">
    <property type="protein sequence ID" value="SEQ56207.1"/>
    <property type="molecule type" value="Genomic_DNA"/>
</dbReference>
<proteinExistence type="predicted"/>
<keyword evidence="1" id="KW-0812">Transmembrane</keyword>